<reference evidence="2" key="2">
    <citation type="journal article" date="2015" name="Data Brief">
        <title>Shoot transcriptome of the giant reed, Arundo donax.</title>
        <authorList>
            <person name="Barrero R.A."/>
            <person name="Guerrero F.D."/>
            <person name="Moolhuijzen P."/>
            <person name="Goolsby J.A."/>
            <person name="Tidwell J."/>
            <person name="Bellgard S.E."/>
            <person name="Bellgard M.I."/>
        </authorList>
    </citation>
    <scope>NUCLEOTIDE SEQUENCE</scope>
    <source>
        <tissue evidence="2">Shoot tissue taken approximately 20 cm above the soil surface</tissue>
    </source>
</reference>
<evidence type="ECO:0000313" key="2">
    <source>
        <dbReference type="EMBL" id="JAD93954.1"/>
    </source>
</evidence>
<dbReference type="EMBL" id="GBRH01203941">
    <property type="protein sequence ID" value="JAD93954.1"/>
    <property type="molecule type" value="Transcribed_RNA"/>
</dbReference>
<dbReference type="AlphaFoldDB" id="A0A0A9DZE6"/>
<organism evidence="2">
    <name type="scientific">Arundo donax</name>
    <name type="common">Giant reed</name>
    <name type="synonym">Donax arundinaceus</name>
    <dbReference type="NCBI Taxonomy" id="35708"/>
    <lineage>
        <taxon>Eukaryota</taxon>
        <taxon>Viridiplantae</taxon>
        <taxon>Streptophyta</taxon>
        <taxon>Embryophyta</taxon>
        <taxon>Tracheophyta</taxon>
        <taxon>Spermatophyta</taxon>
        <taxon>Magnoliopsida</taxon>
        <taxon>Liliopsida</taxon>
        <taxon>Poales</taxon>
        <taxon>Poaceae</taxon>
        <taxon>PACMAD clade</taxon>
        <taxon>Arundinoideae</taxon>
        <taxon>Arundineae</taxon>
        <taxon>Arundo</taxon>
    </lineage>
</organism>
<accession>A0A0A9DZE6</accession>
<evidence type="ECO:0000256" key="1">
    <source>
        <dbReference type="SAM" id="MobiDB-lite"/>
    </source>
</evidence>
<feature type="compositionally biased region" description="Polar residues" evidence="1">
    <location>
        <begin position="1"/>
        <end position="26"/>
    </location>
</feature>
<name>A0A0A9DZE6_ARUDO</name>
<reference evidence="2" key="1">
    <citation type="submission" date="2014-09" db="EMBL/GenBank/DDBJ databases">
        <authorList>
            <person name="Magalhaes I.L.F."/>
            <person name="Oliveira U."/>
            <person name="Santos F.R."/>
            <person name="Vidigal T.H.D.A."/>
            <person name="Brescovit A.D."/>
            <person name="Santos A.J."/>
        </authorList>
    </citation>
    <scope>NUCLEOTIDE SEQUENCE</scope>
    <source>
        <tissue evidence="2">Shoot tissue taken approximately 20 cm above the soil surface</tissue>
    </source>
</reference>
<sequence>MSRNPSMLSSPIAGNQPNSSQLSSENGLLKISKSSRRKGKCNLWAEGRTHKVTKCDSASIIETSYWKPTKKQSINTRQTDWKQYANQVDRNQSNI</sequence>
<protein>
    <submittedName>
        <fullName evidence="2">Uncharacterized protein</fullName>
    </submittedName>
</protein>
<proteinExistence type="predicted"/>
<feature type="region of interest" description="Disordered" evidence="1">
    <location>
        <begin position="1"/>
        <end position="37"/>
    </location>
</feature>